<keyword evidence="2" id="KW-0732">Signal</keyword>
<sequence length="293" mass="32818">MGKNYEIFDLVTAVEKAEGKGTTFYSWLDVPSSATTAEISKAYRKKSIHLHPDKNPGVIGIQERFARLGVIAAILRNPDSRKRYDFFYKNGVPKWRGTGYYYARFRPGIGTVMTFLVILTTGLQYMVQKLNYAKDVERIERIRHDARTTAWGNRLVPPEGQKKVRVNLGGRIRFDEDGNALPGKMIDMVVEGENVYIAEDGELILLDASSATPASLNNTWFVGLFRWFGSIVWRREKSGEKETADNTSPEDSGSETGGYDSSSSKKARRMATGRAGGMRRKAVKNRKTAKAVS</sequence>
<dbReference type="Gene3D" id="1.10.287.110">
    <property type="entry name" value="DnaJ domain"/>
    <property type="match status" value="1"/>
</dbReference>
<dbReference type="Proteomes" id="UP000736335">
    <property type="component" value="Unassembled WGS sequence"/>
</dbReference>
<dbReference type="InterPro" id="IPR001623">
    <property type="entry name" value="DnaJ_domain"/>
</dbReference>
<feature type="region of interest" description="Disordered" evidence="6">
    <location>
        <begin position="238"/>
        <end position="293"/>
    </location>
</feature>
<dbReference type="PANTHER" id="PTHR44653">
    <property type="entry name" value="DNAJ HOMOLOG SUBFAMILY C MEMBER 1"/>
    <property type="match status" value="1"/>
</dbReference>
<dbReference type="PROSITE" id="PS50076">
    <property type="entry name" value="DNAJ_2"/>
    <property type="match status" value="1"/>
</dbReference>
<dbReference type="InterPro" id="IPR036869">
    <property type="entry name" value="J_dom_sf"/>
</dbReference>
<dbReference type="AlphaFoldDB" id="A0A9P6H688"/>
<proteinExistence type="predicted"/>
<dbReference type="PANTHER" id="PTHR44653:SF2">
    <property type="entry name" value="DNAJ HOMOLOG SUBFAMILY C MEMBER 1"/>
    <property type="match status" value="1"/>
</dbReference>
<evidence type="ECO:0000256" key="4">
    <source>
        <dbReference type="ARBA" id="ARBA00023136"/>
    </source>
</evidence>
<reference evidence="8" key="2">
    <citation type="submission" date="2020-11" db="EMBL/GenBank/DDBJ databases">
        <authorList>
            <consortium name="DOE Joint Genome Institute"/>
            <person name="Kuo A."/>
            <person name="Miyauchi S."/>
            <person name="Kiss E."/>
            <person name="Drula E."/>
            <person name="Kohler A."/>
            <person name="Sanchez-Garcia M."/>
            <person name="Andreopoulos B."/>
            <person name="Barry K.W."/>
            <person name="Bonito G."/>
            <person name="Buee M."/>
            <person name="Carver A."/>
            <person name="Chen C."/>
            <person name="Cichocki N."/>
            <person name="Clum A."/>
            <person name="Culley D."/>
            <person name="Crous P.W."/>
            <person name="Fauchery L."/>
            <person name="Girlanda M."/>
            <person name="Hayes R."/>
            <person name="Keri Z."/>
            <person name="Labutti K."/>
            <person name="Lipzen A."/>
            <person name="Lombard V."/>
            <person name="Magnuson J."/>
            <person name="Maillard F."/>
            <person name="Morin E."/>
            <person name="Murat C."/>
            <person name="Nolan M."/>
            <person name="Ohm R."/>
            <person name="Pangilinan J."/>
            <person name="Pereira M."/>
            <person name="Perotto S."/>
            <person name="Peter M."/>
            <person name="Riley R."/>
            <person name="Sitrit Y."/>
            <person name="Stielow B."/>
            <person name="Szollosi G."/>
            <person name="Zifcakova L."/>
            <person name="Stursova M."/>
            <person name="Spatafora J.W."/>
            <person name="Tedersoo L."/>
            <person name="Vaario L.-M."/>
            <person name="Yamada A."/>
            <person name="Yan M."/>
            <person name="Wang P."/>
            <person name="Xu J."/>
            <person name="Bruns T."/>
            <person name="Baldrian P."/>
            <person name="Vilgalys R."/>
            <person name="Henrissat B."/>
            <person name="Grigoriev I.V."/>
            <person name="Hibbett D."/>
            <person name="Nagy L.G."/>
            <person name="Martin F.M."/>
        </authorList>
    </citation>
    <scope>NUCLEOTIDE SEQUENCE</scope>
    <source>
        <strain evidence="8">UH-Tt-Lm1</strain>
    </source>
</reference>
<gene>
    <name evidence="8" type="ORF">BJ322DRAFT_313217</name>
</gene>
<feature type="domain" description="J" evidence="7">
    <location>
        <begin position="23"/>
        <end position="88"/>
    </location>
</feature>
<evidence type="ECO:0000259" key="7">
    <source>
        <dbReference type="PROSITE" id="PS50076"/>
    </source>
</evidence>
<evidence type="ECO:0000256" key="2">
    <source>
        <dbReference type="ARBA" id="ARBA00022729"/>
    </source>
</evidence>
<evidence type="ECO:0000256" key="5">
    <source>
        <dbReference type="ARBA" id="ARBA00037847"/>
    </source>
</evidence>
<organism evidence="8 9">
    <name type="scientific">Thelephora terrestris</name>
    <dbReference type="NCBI Taxonomy" id="56493"/>
    <lineage>
        <taxon>Eukaryota</taxon>
        <taxon>Fungi</taxon>
        <taxon>Dikarya</taxon>
        <taxon>Basidiomycota</taxon>
        <taxon>Agaricomycotina</taxon>
        <taxon>Agaricomycetes</taxon>
        <taxon>Thelephorales</taxon>
        <taxon>Thelephoraceae</taxon>
        <taxon>Thelephora</taxon>
    </lineage>
</organism>
<comment type="subcellular location">
    <subcellularLocation>
        <location evidence="5">Endomembrane system</location>
        <topology evidence="5">Single-pass membrane protein</topology>
    </subcellularLocation>
</comment>
<dbReference type="CDD" id="cd06257">
    <property type="entry name" value="DnaJ"/>
    <property type="match status" value="1"/>
</dbReference>
<dbReference type="Pfam" id="PF00226">
    <property type="entry name" value="DnaJ"/>
    <property type="match status" value="1"/>
</dbReference>
<dbReference type="EMBL" id="WIUZ02000017">
    <property type="protein sequence ID" value="KAF9780123.1"/>
    <property type="molecule type" value="Genomic_DNA"/>
</dbReference>
<name>A0A9P6H688_9AGAM</name>
<dbReference type="PRINTS" id="PR00625">
    <property type="entry name" value="JDOMAIN"/>
</dbReference>
<comment type="caution">
    <text evidence="8">The sequence shown here is derived from an EMBL/GenBank/DDBJ whole genome shotgun (WGS) entry which is preliminary data.</text>
</comment>
<dbReference type="SUPFAM" id="SSF46565">
    <property type="entry name" value="Chaperone J-domain"/>
    <property type="match status" value="1"/>
</dbReference>
<evidence type="ECO:0000256" key="3">
    <source>
        <dbReference type="ARBA" id="ARBA00022989"/>
    </source>
</evidence>
<dbReference type="InterPro" id="IPR052606">
    <property type="entry name" value="DnaJ_domain_protein"/>
</dbReference>
<dbReference type="GO" id="GO:0012505">
    <property type="term" value="C:endomembrane system"/>
    <property type="evidence" value="ECO:0007669"/>
    <property type="project" value="UniProtKB-SubCell"/>
</dbReference>
<protein>
    <submittedName>
        <fullName evidence="8">DnaJ-domain-containing protein</fullName>
    </submittedName>
</protein>
<reference evidence="8" key="1">
    <citation type="journal article" date="2020" name="Nat. Commun.">
        <title>Large-scale genome sequencing of mycorrhizal fungi provides insights into the early evolution of symbiotic traits.</title>
        <authorList>
            <person name="Miyauchi S."/>
            <person name="Kiss E."/>
            <person name="Kuo A."/>
            <person name="Drula E."/>
            <person name="Kohler A."/>
            <person name="Sanchez-Garcia M."/>
            <person name="Morin E."/>
            <person name="Andreopoulos B."/>
            <person name="Barry K.W."/>
            <person name="Bonito G."/>
            <person name="Buee M."/>
            <person name="Carver A."/>
            <person name="Chen C."/>
            <person name="Cichocki N."/>
            <person name="Clum A."/>
            <person name="Culley D."/>
            <person name="Crous P.W."/>
            <person name="Fauchery L."/>
            <person name="Girlanda M."/>
            <person name="Hayes R.D."/>
            <person name="Keri Z."/>
            <person name="LaButti K."/>
            <person name="Lipzen A."/>
            <person name="Lombard V."/>
            <person name="Magnuson J."/>
            <person name="Maillard F."/>
            <person name="Murat C."/>
            <person name="Nolan M."/>
            <person name="Ohm R.A."/>
            <person name="Pangilinan J."/>
            <person name="Pereira M.F."/>
            <person name="Perotto S."/>
            <person name="Peter M."/>
            <person name="Pfister S."/>
            <person name="Riley R."/>
            <person name="Sitrit Y."/>
            <person name="Stielow J.B."/>
            <person name="Szollosi G."/>
            <person name="Zifcakova L."/>
            <person name="Stursova M."/>
            <person name="Spatafora J.W."/>
            <person name="Tedersoo L."/>
            <person name="Vaario L.M."/>
            <person name="Yamada A."/>
            <person name="Yan M."/>
            <person name="Wang P."/>
            <person name="Xu J."/>
            <person name="Bruns T."/>
            <person name="Baldrian P."/>
            <person name="Vilgalys R."/>
            <person name="Dunand C."/>
            <person name="Henrissat B."/>
            <person name="Grigoriev I.V."/>
            <person name="Hibbett D."/>
            <person name="Nagy L.G."/>
            <person name="Martin F.M."/>
        </authorList>
    </citation>
    <scope>NUCLEOTIDE SEQUENCE</scope>
    <source>
        <strain evidence="8">UH-Tt-Lm1</strain>
    </source>
</reference>
<keyword evidence="9" id="KW-1185">Reference proteome</keyword>
<feature type="compositionally biased region" description="Basic residues" evidence="6">
    <location>
        <begin position="265"/>
        <end position="293"/>
    </location>
</feature>
<evidence type="ECO:0000313" key="8">
    <source>
        <dbReference type="EMBL" id="KAF9780123.1"/>
    </source>
</evidence>
<evidence type="ECO:0000256" key="6">
    <source>
        <dbReference type="SAM" id="MobiDB-lite"/>
    </source>
</evidence>
<dbReference type="SMART" id="SM00271">
    <property type="entry name" value="DnaJ"/>
    <property type="match status" value="1"/>
</dbReference>
<dbReference type="OrthoDB" id="413400at2759"/>
<keyword evidence="1" id="KW-0812">Transmembrane</keyword>
<accession>A0A9P6H688</accession>
<keyword evidence="3" id="KW-1133">Transmembrane helix</keyword>
<evidence type="ECO:0000256" key="1">
    <source>
        <dbReference type="ARBA" id="ARBA00022692"/>
    </source>
</evidence>
<evidence type="ECO:0000313" key="9">
    <source>
        <dbReference type="Proteomes" id="UP000736335"/>
    </source>
</evidence>
<keyword evidence="4" id="KW-0472">Membrane</keyword>